<proteinExistence type="predicted"/>
<protein>
    <submittedName>
        <fullName evidence="3">Sporulation and spore germination</fullName>
    </submittedName>
</protein>
<evidence type="ECO:0000256" key="1">
    <source>
        <dbReference type="SAM" id="Phobius"/>
    </source>
</evidence>
<keyword evidence="1" id="KW-0472">Membrane</keyword>
<keyword evidence="1" id="KW-0812">Transmembrane</keyword>
<dbReference type="Proteomes" id="UP000190395">
    <property type="component" value="Unassembled WGS sequence"/>
</dbReference>
<sequence length="164" mass="18992">MMKKISSLLKNNRKAQLFFVLLVVFIVSLCFYLFNFRGFRYSFRYNIAGSQKLVYENRNVPDVEGSSKLTLYVEELLSGPVSQRAQPFFPLGTRVIFCFLREGTLFLNLSEQAIMNFSPDVNLQNSYELLQMNVKANFPSVKKIELFIDGKSVFLDDKIQTKNN</sequence>
<keyword evidence="1" id="KW-1133">Transmembrane helix</keyword>
<dbReference type="RefSeq" id="WP_078930316.1">
    <property type="nucleotide sequence ID" value="NZ_CAMEQG010000004.1"/>
</dbReference>
<gene>
    <name evidence="3" type="ORF">SAMN02745152_00566</name>
</gene>
<name>A0A1T4LJQ9_9SPIR</name>
<dbReference type="OrthoDB" id="359886at2"/>
<dbReference type="EMBL" id="FUXC01000002">
    <property type="protein sequence ID" value="SJZ54983.1"/>
    <property type="molecule type" value="Genomic_DNA"/>
</dbReference>
<feature type="domain" description="GerMN" evidence="2">
    <location>
        <begin position="55"/>
        <end position="153"/>
    </location>
</feature>
<evidence type="ECO:0000313" key="3">
    <source>
        <dbReference type="EMBL" id="SJZ54983.1"/>
    </source>
</evidence>
<dbReference type="Pfam" id="PF10646">
    <property type="entry name" value="Germane"/>
    <property type="match status" value="1"/>
</dbReference>
<organism evidence="3 4">
    <name type="scientific">Treponema berlinense</name>
    <dbReference type="NCBI Taxonomy" id="225004"/>
    <lineage>
        <taxon>Bacteria</taxon>
        <taxon>Pseudomonadati</taxon>
        <taxon>Spirochaetota</taxon>
        <taxon>Spirochaetia</taxon>
        <taxon>Spirochaetales</taxon>
        <taxon>Treponemataceae</taxon>
        <taxon>Treponema</taxon>
    </lineage>
</organism>
<dbReference type="AlphaFoldDB" id="A0A1T4LJQ9"/>
<keyword evidence="4" id="KW-1185">Reference proteome</keyword>
<evidence type="ECO:0000313" key="4">
    <source>
        <dbReference type="Proteomes" id="UP000190395"/>
    </source>
</evidence>
<reference evidence="3 4" key="1">
    <citation type="submission" date="2017-02" db="EMBL/GenBank/DDBJ databases">
        <authorList>
            <person name="Peterson S.W."/>
        </authorList>
    </citation>
    <scope>NUCLEOTIDE SEQUENCE [LARGE SCALE GENOMIC DNA]</scope>
    <source>
        <strain evidence="3 4">ATCC BAA-909</strain>
    </source>
</reference>
<dbReference type="GeneID" id="303366835"/>
<evidence type="ECO:0000259" key="2">
    <source>
        <dbReference type="Pfam" id="PF10646"/>
    </source>
</evidence>
<dbReference type="InterPro" id="IPR019606">
    <property type="entry name" value="GerMN"/>
</dbReference>
<accession>A0A1T4LJQ9</accession>
<dbReference type="STRING" id="225004.SAMN02745152_00566"/>
<feature type="transmembrane region" description="Helical" evidence="1">
    <location>
        <begin position="15"/>
        <end position="34"/>
    </location>
</feature>